<dbReference type="PRINTS" id="PR01483">
    <property type="entry name" value="FASYNTHASE"/>
</dbReference>
<dbReference type="EMBL" id="CP154858">
    <property type="protein sequence ID" value="XDT73197.1"/>
    <property type="molecule type" value="Genomic_DNA"/>
</dbReference>
<accession>A0AB39UYW3</accession>
<proteinExistence type="predicted"/>
<sequence>MTASLVSMLPLYGRSLLKTGRAVSHWPTLSLRRTGMTIDQAHLKRYLEVCGYPPVLDQLPPCYLQVCAFDAHMALLTEPAFPLRLLGLVHLGNTIRQHAELTPLDVFDLDISLGSLETNHLGHVFSVLTVARRAGRVVWESDMAILSRARTGVPKPEKEPEPPFVPAETQDLGTVPEDMGRRYARVSGDYNPIHLTRATARLFGFPRQIVHGMWTKARALAALPESWRNGPFEVQVRFRKPVLLPAHLTLQSANRQGAGAFRVTDDTGQIVHLTGEIRRPGA</sequence>
<feature type="domain" description="MaoC-like" evidence="2">
    <location>
        <begin position="173"/>
        <end position="253"/>
    </location>
</feature>
<dbReference type="KEGG" id="tcd:AAIA72_04270"/>
<dbReference type="Gene3D" id="3.10.129.10">
    <property type="entry name" value="Hotdog Thioesterase"/>
    <property type="match status" value="1"/>
</dbReference>
<dbReference type="PANTHER" id="PTHR43841:SF3">
    <property type="entry name" value="(3R)-HYDROXYACYL-ACP DEHYDRATASE SUBUNIT HADB"/>
    <property type="match status" value="1"/>
</dbReference>
<dbReference type="GO" id="GO:0005835">
    <property type="term" value="C:fatty acid synthase complex"/>
    <property type="evidence" value="ECO:0007669"/>
    <property type="project" value="InterPro"/>
</dbReference>
<evidence type="ECO:0000313" key="3">
    <source>
        <dbReference type="EMBL" id="XDT73197.1"/>
    </source>
</evidence>
<name>A0AB39UYW3_9GAMM</name>
<evidence type="ECO:0000256" key="1">
    <source>
        <dbReference type="SAM" id="MobiDB-lite"/>
    </source>
</evidence>
<dbReference type="InterPro" id="IPR002539">
    <property type="entry name" value="MaoC-like_dom"/>
</dbReference>
<protein>
    <submittedName>
        <fullName evidence="3">MaoC/PaaZ C-terminal domain-containing protein</fullName>
    </submittedName>
</protein>
<reference evidence="3" key="1">
    <citation type="submission" date="2024-05" db="EMBL/GenBank/DDBJ databases">
        <title>Genome sequencing of novel strain.</title>
        <authorList>
            <person name="Ganbat D."/>
            <person name="Ganbat S."/>
            <person name="Lee S.-J."/>
        </authorList>
    </citation>
    <scope>NUCLEOTIDE SEQUENCE</scope>
    <source>
        <strain evidence="3">SMD15-11</strain>
    </source>
</reference>
<dbReference type="Pfam" id="PF01575">
    <property type="entry name" value="MaoC_dehydratas"/>
    <property type="match status" value="1"/>
</dbReference>
<dbReference type="InterPro" id="IPR003965">
    <property type="entry name" value="Fatty_acid_synthase"/>
</dbReference>
<organism evidence="3">
    <name type="scientific">Thermohahella caldifontis</name>
    <dbReference type="NCBI Taxonomy" id="3142973"/>
    <lineage>
        <taxon>Bacteria</taxon>
        <taxon>Pseudomonadati</taxon>
        <taxon>Pseudomonadota</taxon>
        <taxon>Gammaproteobacteria</taxon>
        <taxon>Oceanospirillales</taxon>
        <taxon>Hahellaceae</taxon>
        <taxon>Thermohahella</taxon>
    </lineage>
</organism>
<dbReference type="RefSeq" id="WP_369602191.1">
    <property type="nucleotide sequence ID" value="NZ_CP154858.1"/>
</dbReference>
<dbReference type="SUPFAM" id="SSF54637">
    <property type="entry name" value="Thioesterase/thiol ester dehydrase-isomerase"/>
    <property type="match status" value="1"/>
</dbReference>
<dbReference type="GO" id="GO:0004312">
    <property type="term" value="F:fatty acid synthase activity"/>
    <property type="evidence" value="ECO:0007669"/>
    <property type="project" value="InterPro"/>
</dbReference>
<dbReference type="PANTHER" id="PTHR43841">
    <property type="entry name" value="3-HYDROXYACYL-THIOESTER DEHYDRATASE HTDX-RELATED"/>
    <property type="match status" value="1"/>
</dbReference>
<dbReference type="GO" id="GO:0006633">
    <property type="term" value="P:fatty acid biosynthetic process"/>
    <property type="evidence" value="ECO:0007669"/>
    <property type="project" value="InterPro"/>
</dbReference>
<evidence type="ECO:0000259" key="2">
    <source>
        <dbReference type="Pfam" id="PF01575"/>
    </source>
</evidence>
<gene>
    <name evidence="3" type="ORF">AAIA72_04270</name>
</gene>
<feature type="region of interest" description="Disordered" evidence="1">
    <location>
        <begin position="152"/>
        <end position="172"/>
    </location>
</feature>
<dbReference type="AlphaFoldDB" id="A0AB39UYW3"/>
<dbReference type="InterPro" id="IPR029069">
    <property type="entry name" value="HotDog_dom_sf"/>
</dbReference>